<evidence type="ECO:0000259" key="1">
    <source>
        <dbReference type="PROSITE" id="PS50022"/>
    </source>
</evidence>
<dbReference type="SUPFAM" id="SSF49785">
    <property type="entry name" value="Galactose-binding domain-like"/>
    <property type="match status" value="1"/>
</dbReference>
<accession>A0A7L3KIB7</accession>
<dbReference type="AlphaFoldDB" id="A0A7L3KIB7"/>
<dbReference type="InterPro" id="IPR008979">
    <property type="entry name" value="Galactose-bd-like_sf"/>
</dbReference>
<evidence type="ECO:0000313" key="2">
    <source>
        <dbReference type="EMBL" id="NXU41108.1"/>
    </source>
</evidence>
<protein>
    <submittedName>
        <fullName evidence="2">DDR1 protein</fullName>
    </submittedName>
</protein>
<dbReference type="PROSITE" id="PS01285">
    <property type="entry name" value="FA58C_1"/>
    <property type="match status" value="1"/>
</dbReference>
<dbReference type="PROSITE" id="PS50022">
    <property type="entry name" value="FA58C_3"/>
    <property type="match status" value="1"/>
</dbReference>
<keyword evidence="3" id="KW-1185">Reference proteome</keyword>
<gene>
    <name evidence="2" type="primary">Ddr1</name>
    <name evidence="2" type="ORF">DRYBRU_R02806</name>
</gene>
<dbReference type="PANTHER" id="PTHR24543">
    <property type="entry name" value="MULTICOPPER OXIDASE-RELATED"/>
    <property type="match status" value="1"/>
</dbReference>
<dbReference type="InterPro" id="IPR000421">
    <property type="entry name" value="FA58C"/>
</dbReference>
<dbReference type="Proteomes" id="UP000525319">
    <property type="component" value="Unassembled WGS sequence"/>
</dbReference>
<evidence type="ECO:0000313" key="3">
    <source>
        <dbReference type="Proteomes" id="UP000525319"/>
    </source>
</evidence>
<proteinExistence type="predicted"/>
<organism evidence="2 3">
    <name type="scientific">Drymodes brunneopygia</name>
    <dbReference type="NCBI Taxonomy" id="626378"/>
    <lineage>
        <taxon>Eukaryota</taxon>
        <taxon>Metazoa</taxon>
        <taxon>Chordata</taxon>
        <taxon>Craniata</taxon>
        <taxon>Vertebrata</taxon>
        <taxon>Euteleostomi</taxon>
        <taxon>Archelosauria</taxon>
        <taxon>Archosauria</taxon>
        <taxon>Dinosauria</taxon>
        <taxon>Saurischia</taxon>
        <taxon>Theropoda</taxon>
        <taxon>Coelurosauria</taxon>
        <taxon>Aves</taxon>
        <taxon>Neognathae</taxon>
        <taxon>Neoaves</taxon>
        <taxon>Telluraves</taxon>
        <taxon>Australaves</taxon>
        <taxon>Passeriformes</taxon>
        <taxon>Petroicidae</taxon>
        <taxon>Drymodes</taxon>
    </lineage>
</organism>
<reference evidence="2 3" key="1">
    <citation type="submission" date="2019-09" db="EMBL/GenBank/DDBJ databases">
        <title>Bird 10,000 Genomes (B10K) Project - Family phase.</title>
        <authorList>
            <person name="Zhang G."/>
        </authorList>
    </citation>
    <scope>NUCLEOTIDE SEQUENCE [LARGE SCALE GENOMIC DNA]</scope>
    <source>
        <strain evidence="2">B10K-DU-030-03</strain>
    </source>
</reference>
<dbReference type="OrthoDB" id="6071166at2759"/>
<dbReference type="Pfam" id="PF00754">
    <property type="entry name" value="F5_F8_type_C"/>
    <property type="match status" value="1"/>
</dbReference>
<comment type="caution">
    <text evidence="2">The sequence shown here is derived from an EMBL/GenBank/DDBJ whole genome shotgun (WGS) entry which is preliminary data.</text>
</comment>
<dbReference type="EMBL" id="VZTZ01029548">
    <property type="protein sequence ID" value="NXU41108.1"/>
    <property type="molecule type" value="Genomic_DNA"/>
</dbReference>
<name>A0A7L3KIB7_9PASS</name>
<feature type="domain" description="F5/8 type C" evidence="1">
    <location>
        <begin position="3"/>
        <end position="112"/>
    </location>
</feature>
<feature type="non-terminal residue" evidence="2">
    <location>
        <position position="1"/>
    </location>
</feature>
<dbReference type="Gene3D" id="2.60.120.260">
    <property type="entry name" value="Galactose-binding domain-like"/>
    <property type="match status" value="1"/>
</dbReference>
<sequence>GRCRFALGMEDGSIPDFRLSASSAWSDSTAARHGRLGRSDGDGAWCPAGPVFPAEQEFLEVDLGRLHVVTLVGTQGRHAGGHGREFARQYRLRYSRDRRRWLRWRDRWGHEV</sequence>
<feature type="non-terminal residue" evidence="2">
    <location>
        <position position="112"/>
    </location>
</feature>